<accession>A0A5B7FXJ4</accession>
<reference evidence="1 2" key="1">
    <citation type="submission" date="2019-05" db="EMBL/GenBank/DDBJ databases">
        <title>Another draft genome of Portunus trituberculatus and its Hox gene families provides insights of decapod evolution.</title>
        <authorList>
            <person name="Jeong J.-H."/>
            <person name="Song I."/>
            <person name="Kim S."/>
            <person name="Choi T."/>
            <person name="Kim D."/>
            <person name="Ryu S."/>
            <person name="Kim W."/>
        </authorList>
    </citation>
    <scope>NUCLEOTIDE SEQUENCE [LARGE SCALE GENOMIC DNA]</scope>
    <source>
        <tissue evidence="1">Muscle</tissue>
    </source>
</reference>
<dbReference type="EMBL" id="VSRR010009186">
    <property type="protein sequence ID" value="MPC49929.1"/>
    <property type="molecule type" value="Genomic_DNA"/>
</dbReference>
<sequence length="89" mass="9865">MRTCTGAENSDEDEDRKGKGLAWFGFEVVGGCGFEGREGEVEEGWCQYTDSINFNTTNDLLTLLQHCPFLAFTSPISSLTNLLRLTPLL</sequence>
<keyword evidence="2" id="KW-1185">Reference proteome</keyword>
<name>A0A5B7FXJ4_PORTR</name>
<proteinExistence type="predicted"/>
<dbReference type="Proteomes" id="UP000324222">
    <property type="component" value="Unassembled WGS sequence"/>
</dbReference>
<comment type="caution">
    <text evidence="1">The sequence shown here is derived from an EMBL/GenBank/DDBJ whole genome shotgun (WGS) entry which is preliminary data.</text>
</comment>
<dbReference type="AlphaFoldDB" id="A0A5B7FXJ4"/>
<evidence type="ECO:0000313" key="1">
    <source>
        <dbReference type="EMBL" id="MPC49929.1"/>
    </source>
</evidence>
<gene>
    <name evidence="1" type="ORF">E2C01_043744</name>
</gene>
<protein>
    <submittedName>
        <fullName evidence="1">Uncharacterized protein</fullName>
    </submittedName>
</protein>
<evidence type="ECO:0000313" key="2">
    <source>
        <dbReference type="Proteomes" id="UP000324222"/>
    </source>
</evidence>
<organism evidence="1 2">
    <name type="scientific">Portunus trituberculatus</name>
    <name type="common">Swimming crab</name>
    <name type="synonym">Neptunus trituberculatus</name>
    <dbReference type="NCBI Taxonomy" id="210409"/>
    <lineage>
        <taxon>Eukaryota</taxon>
        <taxon>Metazoa</taxon>
        <taxon>Ecdysozoa</taxon>
        <taxon>Arthropoda</taxon>
        <taxon>Crustacea</taxon>
        <taxon>Multicrustacea</taxon>
        <taxon>Malacostraca</taxon>
        <taxon>Eumalacostraca</taxon>
        <taxon>Eucarida</taxon>
        <taxon>Decapoda</taxon>
        <taxon>Pleocyemata</taxon>
        <taxon>Brachyura</taxon>
        <taxon>Eubrachyura</taxon>
        <taxon>Portunoidea</taxon>
        <taxon>Portunidae</taxon>
        <taxon>Portuninae</taxon>
        <taxon>Portunus</taxon>
    </lineage>
</organism>